<dbReference type="KEGG" id="scn:Solca_1568"/>
<evidence type="ECO:0000256" key="1">
    <source>
        <dbReference type="SAM" id="Phobius"/>
    </source>
</evidence>
<name>H8KTR6_SOLCM</name>
<keyword evidence="1" id="KW-0812">Transmembrane</keyword>
<dbReference type="HOGENOM" id="CLU_1617926_0_0_10"/>
<gene>
    <name evidence="2" type="ordered locus">Solca_1568</name>
</gene>
<proteinExistence type="predicted"/>
<organism evidence="2 3">
    <name type="scientific">Solitalea canadensis (strain ATCC 29591 / DSM 3403 / JCM 21819 / LMG 8368 / NBRC 15130 / NCIMB 12057 / USAM 9D)</name>
    <name type="common">Flexibacter canadensis</name>
    <dbReference type="NCBI Taxonomy" id="929556"/>
    <lineage>
        <taxon>Bacteria</taxon>
        <taxon>Pseudomonadati</taxon>
        <taxon>Bacteroidota</taxon>
        <taxon>Sphingobacteriia</taxon>
        <taxon>Sphingobacteriales</taxon>
        <taxon>Sphingobacteriaceae</taxon>
        <taxon>Solitalea</taxon>
    </lineage>
</organism>
<keyword evidence="3" id="KW-1185">Reference proteome</keyword>
<reference evidence="2" key="1">
    <citation type="submission" date="2012-02" db="EMBL/GenBank/DDBJ databases">
        <title>The complete genome of Solitalea canadensis DSM 3403.</title>
        <authorList>
            <consortium name="US DOE Joint Genome Institute (JGI-PGF)"/>
            <person name="Lucas S."/>
            <person name="Copeland A."/>
            <person name="Lapidus A."/>
            <person name="Glavina del Rio T."/>
            <person name="Dalin E."/>
            <person name="Tice H."/>
            <person name="Bruce D."/>
            <person name="Goodwin L."/>
            <person name="Pitluck S."/>
            <person name="Peters L."/>
            <person name="Ovchinnikova G."/>
            <person name="Lu M."/>
            <person name="Kyrpides N."/>
            <person name="Mavromatis K."/>
            <person name="Ivanova N."/>
            <person name="Brettin T."/>
            <person name="Detter J.C."/>
            <person name="Han C."/>
            <person name="Larimer F."/>
            <person name="Land M."/>
            <person name="Hauser L."/>
            <person name="Markowitz V."/>
            <person name="Cheng J.-F."/>
            <person name="Hugenholtz P."/>
            <person name="Woyke T."/>
            <person name="Wu D."/>
            <person name="Spring S."/>
            <person name="Schroeder M."/>
            <person name="Kopitz M."/>
            <person name="Brambilla E."/>
            <person name="Klenk H.-P."/>
            <person name="Eisen J.A."/>
        </authorList>
    </citation>
    <scope>NUCLEOTIDE SEQUENCE</scope>
    <source>
        <strain evidence="2">DSM 3403</strain>
    </source>
</reference>
<dbReference type="Proteomes" id="UP000007590">
    <property type="component" value="Chromosome"/>
</dbReference>
<sequence>MFNTIPFKQKNKYLKFGSVILLLFIWQFSIRNTINLRAEVNTQLQFNNQNSGNISQYYQLKDRLRKLNSLLNAGQSANQTKGQLSTISDLATEEKVKVVAIPFTGADSTKRIFAKTELQGDFIHLLRFLDKYEAVSKSGISTVSFLKPQVFNESEKKTVKLICM</sequence>
<accession>H8KTR6</accession>
<keyword evidence="1" id="KW-1133">Transmembrane helix</keyword>
<dbReference type="STRING" id="929556.Solca_1568"/>
<dbReference type="RefSeq" id="WP_014679868.1">
    <property type="nucleotide sequence ID" value="NC_017770.1"/>
</dbReference>
<keyword evidence="1" id="KW-0472">Membrane</keyword>
<evidence type="ECO:0000313" key="2">
    <source>
        <dbReference type="EMBL" id="AFD06641.1"/>
    </source>
</evidence>
<evidence type="ECO:0000313" key="3">
    <source>
        <dbReference type="Proteomes" id="UP000007590"/>
    </source>
</evidence>
<feature type="transmembrane region" description="Helical" evidence="1">
    <location>
        <begin position="12"/>
        <end position="30"/>
    </location>
</feature>
<protein>
    <submittedName>
        <fullName evidence="2">Uncharacterized protein</fullName>
    </submittedName>
</protein>
<dbReference type="AlphaFoldDB" id="H8KTR6"/>
<dbReference type="EMBL" id="CP003349">
    <property type="protein sequence ID" value="AFD06641.1"/>
    <property type="molecule type" value="Genomic_DNA"/>
</dbReference>